<keyword evidence="3" id="KW-1185">Reference proteome</keyword>
<dbReference type="SUPFAM" id="SSF81901">
    <property type="entry name" value="HCP-like"/>
    <property type="match status" value="1"/>
</dbReference>
<evidence type="ECO:0000313" key="2">
    <source>
        <dbReference type="EMBL" id="MCC8429053.1"/>
    </source>
</evidence>
<dbReference type="InterPro" id="IPR006597">
    <property type="entry name" value="Sel1-like"/>
</dbReference>
<dbReference type="Pfam" id="PF08238">
    <property type="entry name" value="Sel1"/>
    <property type="match status" value="4"/>
</dbReference>
<dbReference type="Proteomes" id="UP001198862">
    <property type="component" value="Unassembled WGS sequence"/>
</dbReference>
<accession>A0ABS8KSJ8</accession>
<name>A0ABS8KSJ8_9HYPH</name>
<dbReference type="EMBL" id="JAJISD010000003">
    <property type="protein sequence ID" value="MCC8429053.1"/>
    <property type="molecule type" value="Genomic_DNA"/>
</dbReference>
<sequence>MPRTILSLCLLLWVWPGIGRAGPVDDGLEAYKRGDHGAASALWRPLAEKGNASAEFYLGLLYRNGQGVPRNEAEANAWLRKSADQGYPPAQYFVAVLTKQPTEAFDWYKKAAEQDYAAAQFRVGEIYDFGVLAPRDRAESLRLWRMAAERGYGPAISRMGMLYVTGDLPTDKVQAFKWLTLALMQPDSNFGELSRPAVTMLRNSVGQSMTPEQIAEAQQEAKDWQPTPEAWVEKWRTR</sequence>
<comment type="caution">
    <text evidence="2">The sequence shown here is derived from an EMBL/GenBank/DDBJ whole genome shotgun (WGS) entry which is preliminary data.</text>
</comment>
<dbReference type="Gene3D" id="1.25.40.10">
    <property type="entry name" value="Tetratricopeptide repeat domain"/>
    <property type="match status" value="2"/>
</dbReference>
<dbReference type="SMART" id="SM00671">
    <property type="entry name" value="SEL1"/>
    <property type="match status" value="4"/>
</dbReference>
<feature type="region of interest" description="Disordered" evidence="1">
    <location>
        <begin position="217"/>
        <end position="238"/>
    </location>
</feature>
<protein>
    <submittedName>
        <fullName evidence="2">Sel1 repeat family protein</fullName>
    </submittedName>
</protein>
<dbReference type="PANTHER" id="PTHR11102">
    <property type="entry name" value="SEL-1-LIKE PROTEIN"/>
    <property type="match status" value="1"/>
</dbReference>
<dbReference type="PANTHER" id="PTHR11102:SF160">
    <property type="entry name" value="ERAD-ASSOCIATED E3 UBIQUITIN-PROTEIN LIGASE COMPONENT HRD3"/>
    <property type="match status" value="1"/>
</dbReference>
<dbReference type="InterPro" id="IPR050767">
    <property type="entry name" value="Sel1_AlgK"/>
</dbReference>
<evidence type="ECO:0000256" key="1">
    <source>
        <dbReference type="SAM" id="MobiDB-lite"/>
    </source>
</evidence>
<evidence type="ECO:0000313" key="3">
    <source>
        <dbReference type="Proteomes" id="UP001198862"/>
    </source>
</evidence>
<reference evidence="2 3" key="1">
    <citation type="submission" date="2021-11" db="EMBL/GenBank/DDBJ databases">
        <authorList>
            <person name="Lee D.-H."/>
            <person name="Kim S.-B."/>
        </authorList>
    </citation>
    <scope>NUCLEOTIDE SEQUENCE [LARGE SCALE GENOMIC DNA]</scope>
    <source>
        <strain evidence="2 3">KCTC 52223</strain>
    </source>
</reference>
<gene>
    <name evidence="2" type="ORF">LJ725_08755</name>
</gene>
<proteinExistence type="predicted"/>
<dbReference type="InterPro" id="IPR011990">
    <property type="entry name" value="TPR-like_helical_dom_sf"/>
</dbReference>
<organism evidence="2 3">
    <name type="scientific">Reyranella aquatilis</name>
    <dbReference type="NCBI Taxonomy" id="2035356"/>
    <lineage>
        <taxon>Bacteria</taxon>
        <taxon>Pseudomonadati</taxon>
        <taxon>Pseudomonadota</taxon>
        <taxon>Alphaproteobacteria</taxon>
        <taxon>Hyphomicrobiales</taxon>
        <taxon>Reyranellaceae</taxon>
        <taxon>Reyranella</taxon>
    </lineage>
</organism>